<dbReference type="Proteomes" id="UP000828390">
    <property type="component" value="Unassembled WGS sequence"/>
</dbReference>
<sequence length="490" mass="56070">MFIKTCIWLLCVPCVTQTIPVFGNSTDPTSLGDRSSPTEITETYGSGSALWNIDSQNCIGQRSCHAINYTKVSNCYCDNLCGTLNDCCHGYNREQNIELQPQQFVCTHVTLDTYKESILMVGQCDSKWIHTELKELCESHLFFDNNNALHVTPVTDKFNITYRNVYCARCNYVSDYTYWQSEHTCISSSHSNITHDCSLLRLIPNKFPYRTCYPEQYVYNCSIDTKKFITTVNLCEQESHFLVFDASGMSYRNEYCAECNGVERSDMFCSRTIINVSKITPVRYDYKPYSFKILVDLNPRDNTKPLLQAACENDEIYDPSSGICRETLCPKLTTWENGQCVDLLDSFPRDKNEKCTWIKFNLDEYVFVNKTMLFVKDTQTLYEEDKYITNGSSVFICTNVSNALNLPFSSFHNTVESYVTLICLSASILSLLITTAVYCIIEKLRNMAGKLLLSLMITLMNGQISFGLVLVVVLLDEYNLVQSMEYLRKG</sequence>
<comment type="caution">
    <text evidence="5">The sequence shown here is derived from an EMBL/GenBank/DDBJ whole genome shotgun (WGS) entry which is preliminary data.</text>
</comment>
<name>A0A9D4E701_DREPO</name>
<evidence type="ECO:0000313" key="5">
    <source>
        <dbReference type="EMBL" id="KAH3775092.1"/>
    </source>
</evidence>
<evidence type="ECO:0000256" key="3">
    <source>
        <dbReference type="SAM" id="SignalP"/>
    </source>
</evidence>
<evidence type="ECO:0000313" key="6">
    <source>
        <dbReference type="Proteomes" id="UP000828390"/>
    </source>
</evidence>
<proteinExistence type="predicted"/>
<dbReference type="InterPro" id="IPR001212">
    <property type="entry name" value="Somatomedin_B_dom"/>
</dbReference>
<keyword evidence="6" id="KW-1185">Reference proteome</keyword>
<feature type="chain" id="PRO_5039039607" description="SMB domain-containing protein" evidence="3">
    <location>
        <begin position="19"/>
        <end position="490"/>
    </location>
</feature>
<keyword evidence="1" id="KW-1015">Disulfide bond</keyword>
<dbReference type="AlphaFoldDB" id="A0A9D4E701"/>
<evidence type="ECO:0000259" key="4">
    <source>
        <dbReference type="PROSITE" id="PS50958"/>
    </source>
</evidence>
<organism evidence="5 6">
    <name type="scientific">Dreissena polymorpha</name>
    <name type="common">Zebra mussel</name>
    <name type="synonym">Mytilus polymorpha</name>
    <dbReference type="NCBI Taxonomy" id="45954"/>
    <lineage>
        <taxon>Eukaryota</taxon>
        <taxon>Metazoa</taxon>
        <taxon>Spiralia</taxon>
        <taxon>Lophotrochozoa</taxon>
        <taxon>Mollusca</taxon>
        <taxon>Bivalvia</taxon>
        <taxon>Autobranchia</taxon>
        <taxon>Heteroconchia</taxon>
        <taxon>Euheterodonta</taxon>
        <taxon>Imparidentia</taxon>
        <taxon>Neoheterodontei</taxon>
        <taxon>Myida</taxon>
        <taxon>Dreissenoidea</taxon>
        <taxon>Dreissenidae</taxon>
        <taxon>Dreissena</taxon>
    </lineage>
</organism>
<reference evidence="5" key="1">
    <citation type="journal article" date="2019" name="bioRxiv">
        <title>The Genome of the Zebra Mussel, Dreissena polymorpha: A Resource for Invasive Species Research.</title>
        <authorList>
            <person name="McCartney M.A."/>
            <person name="Auch B."/>
            <person name="Kono T."/>
            <person name="Mallez S."/>
            <person name="Zhang Y."/>
            <person name="Obille A."/>
            <person name="Becker A."/>
            <person name="Abrahante J.E."/>
            <person name="Garbe J."/>
            <person name="Badalamenti J.P."/>
            <person name="Herman A."/>
            <person name="Mangelson H."/>
            <person name="Liachko I."/>
            <person name="Sullivan S."/>
            <person name="Sone E.D."/>
            <person name="Koren S."/>
            <person name="Silverstein K.A.T."/>
            <person name="Beckman K.B."/>
            <person name="Gohl D.M."/>
        </authorList>
    </citation>
    <scope>NUCLEOTIDE SEQUENCE</scope>
    <source>
        <strain evidence="5">Duluth1</strain>
        <tissue evidence="5">Whole animal</tissue>
    </source>
</reference>
<evidence type="ECO:0000256" key="2">
    <source>
        <dbReference type="SAM" id="Phobius"/>
    </source>
</evidence>
<dbReference type="Gene3D" id="1.20.1070.10">
    <property type="entry name" value="Rhodopsin 7-helix transmembrane proteins"/>
    <property type="match status" value="1"/>
</dbReference>
<dbReference type="PANTHER" id="PTHR45902">
    <property type="entry name" value="LATROPHILIN RECEPTOR-LIKE PROTEIN A"/>
    <property type="match status" value="1"/>
</dbReference>
<reference evidence="5" key="2">
    <citation type="submission" date="2020-11" db="EMBL/GenBank/DDBJ databases">
        <authorList>
            <person name="McCartney M.A."/>
            <person name="Auch B."/>
            <person name="Kono T."/>
            <person name="Mallez S."/>
            <person name="Becker A."/>
            <person name="Gohl D.M."/>
            <person name="Silverstein K.A.T."/>
            <person name="Koren S."/>
            <person name="Bechman K.B."/>
            <person name="Herman A."/>
            <person name="Abrahante J.E."/>
            <person name="Garbe J."/>
        </authorList>
    </citation>
    <scope>NUCLEOTIDE SEQUENCE</scope>
    <source>
        <strain evidence="5">Duluth1</strain>
        <tissue evidence="5">Whole animal</tissue>
    </source>
</reference>
<protein>
    <recommendedName>
        <fullName evidence="4">SMB domain-containing protein</fullName>
    </recommendedName>
</protein>
<dbReference type="PANTHER" id="PTHR45902:SF1">
    <property type="entry name" value="LATROPHILIN RECEPTOR-LIKE PROTEIN A"/>
    <property type="match status" value="1"/>
</dbReference>
<keyword evidence="2" id="KW-1133">Transmembrane helix</keyword>
<accession>A0A9D4E701</accession>
<dbReference type="InterPro" id="IPR053231">
    <property type="entry name" value="GPCR_LN-TM7"/>
</dbReference>
<feature type="signal peptide" evidence="3">
    <location>
        <begin position="1"/>
        <end position="18"/>
    </location>
</feature>
<keyword evidence="3" id="KW-0732">Signal</keyword>
<dbReference type="EMBL" id="JAIWYP010000009">
    <property type="protein sequence ID" value="KAH3775092.1"/>
    <property type="molecule type" value="Genomic_DNA"/>
</dbReference>
<keyword evidence="2" id="KW-0472">Membrane</keyword>
<feature type="transmembrane region" description="Helical" evidence="2">
    <location>
        <begin position="453"/>
        <end position="475"/>
    </location>
</feature>
<keyword evidence="2" id="KW-0812">Transmembrane</keyword>
<dbReference type="PROSITE" id="PS50958">
    <property type="entry name" value="SMB_2"/>
    <property type="match status" value="1"/>
</dbReference>
<gene>
    <name evidence="5" type="ORF">DPMN_176489</name>
</gene>
<feature type="domain" description="SMB" evidence="4">
    <location>
        <begin position="54"/>
        <end position="100"/>
    </location>
</feature>
<feature type="transmembrane region" description="Helical" evidence="2">
    <location>
        <begin position="418"/>
        <end position="441"/>
    </location>
</feature>
<evidence type="ECO:0000256" key="1">
    <source>
        <dbReference type="ARBA" id="ARBA00023157"/>
    </source>
</evidence>